<protein>
    <submittedName>
        <fullName evidence="1">Uncharacterized protein</fullName>
    </submittedName>
</protein>
<comment type="caution">
    <text evidence="1">The sequence shown here is derived from an EMBL/GenBank/DDBJ whole genome shotgun (WGS) entry which is preliminary data.</text>
</comment>
<dbReference type="AlphaFoldDB" id="A0A225E2Q3"/>
<keyword evidence="2" id="KW-1185">Reference proteome</keyword>
<gene>
    <name evidence="1" type="ORF">FRUB_01399</name>
</gene>
<proteinExistence type="predicted"/>
<evidence type="ECO:0000313" key="1">
    <source>
        <dbReference type="EMBL" id="OWK45068.1"/>
    </source>
</evidence>
<dbReference type="RefSeq" id="WP_238602489.1">
    <property type="nucleotide sequence ID" value="NZ_NIDE01000002.1"/>
</dbReference>
<reference evidence="2" key="1">
    <citation type="submission" date="2017-06" db="EMBL/GenBank/DDBJ databases">
        <title>Genome analysis of Fimbriiglobus ruber SP5, the first member of the order Planctomycetales with confirmed chitinolytic capability.</title>
        <authorList>
            <person name="Ravin N.V."/>
            <person name="Rakitin A.L."/>
            <person name="Ivanova A.A."/>
            <person name="Beletsky A.V."/>
            <person name="Kulichevskaya I.S."/>
            <person name="Mardanov A.V."/>
            <person name="Dedysh S.N."/>
        </authorList>
    </citation>
    <scope>NUCLEOTIDE SEQUENCE [LARGE SCALE GENOMIC DNA]</scope>
    <source>
        <strain evidence="2">SP5</strain>
    </source>
</reference>
<name>A0A225E2Q3_9BACT</name>
<dbReference type="EMBL" id="NIDE01000002">
    <property type="protein sequence ID" value="OWK45068.1"/>
    <property type="molecule type" value="Genomic_DNA"/>
</dbReference>
<dbReference type="Proteomes" id="UP000214646">
    <property type="component" value="Unassembled WGS sequence"/>
</dbReference>
<evidence type="ECO:0000313" key="2">
    <source>
        <dbReference type="Proteomes" id="UP000214646"/>
    </source>
</evidence>
<sequence>MKEDEWLTWNHTPRLMLGQRGVRNRRKRQLVAAAGCRLVWDRFRNPAAIALIDALERYTDDRVADHIWNETRARVEAEITADQDAVQRAERPGLDGTLQAVAAAAHDDAVAGVDRAVDWLESTVRQSSRGWREQQAALAVFRRQVSDIIREIFGNPFRPWKVVPDFLGGGLVQPDGATVRLTTTARELARGIAHDQAFDRLPILADALEEAGVTDIALLAHCRSGGPHARGCWAVDLVLGKV</sequence>
<organism evidence="1 2">
    <name type="scientific">Fimbriiglobus ruber</name>
    <dbReference type="NCBI Taxonomy" id="1908690"/>
    <lineage>
        <taxon>Bacteria</taxon>
        <taxon>Pseudomonadati</taxon>
        <taxon>Planctomycetota</taxon>
        <taxon>Planctomycetia</taxon>
        <taxon>Gemmatales</taxon>
        <taxon>Gemmataceae</taxon>
        <taxon>Fimbriiglobus</taxon>
    </lineage>
</organism>
<accession>A0A225E2Q3</accession>